<accession>A0ABV6TM26</accession>
<proteinExistence type="predicted"/>
<dbReference type="RefSeq" id="WP_394321548.1">
    <property type="nucleotide sequence ID" value="NZ_JBHMQV010000009.1"/>
</dbReference>
<dbReference type="EMBL" id="JBHMQV010000009">
    <property type="protein sequence ID" value="MFC0846443.1"/>
    <property type="molecule type" value="Genomic_DNA"/>
</dbReference>
<keyword evidence="3" id="KW-1185">Reference proteome</keyword>
<evidence type="ECO:0000259" key="1">
    <source>
        <dbReference type="Pfam" id="PF07811"/>
    </source>
</evidence>
<evidence type="ECO:0000313" key="3">
    <source>
        <dbReference type="Proteomes" id="UP001589887"/>
    </source>
</evidence>
<gene>
    <name evidence="2" type="ORF">ACFH04_22395</name>
</gene>
<dbReference type="Pfam" id="PF07811">
    <property type="entry name" value="TadE"/>
    <property type="match status" value="1"/>
</dbReference>
<organism evidence="2 3">
    <name type="scientific">Streptomyces noboritoensis</name>
    <dbReference type="NCBI Taxonomy" id="67337"/>
    <lineage>
        <taxon>Bacteria</taxon>
        <taxon>Bacillati</taxon>
        <taxon>Actinomycetota</taxon>
        <taxon>Actinomycetes</taxon>
        <taxon>Kitasatosporales</taxon>
        <taxon>Streptomycetaceae</taxon>
        <taxon>Streptomyces</taxon>
    </lineage>
</organism>
<evidence type="ECO:0000313" key="2">
    <source>
        <dbReference type="EMBL" id="MFC0846443.1"/>
    </source>
</evidence>
<reference evidence="2 3" key="1">
    <citation type="submission" date="2024-09" db="EMBL/GenBank/DDBJ databases">
        <authorList>
            <person name="Sun Q."/>
            <person name="Mori K."/>
        </authorList>
    </citation>
    <scope>NUCLEOTIDE SEQUENCE [LARGE SCALE GENOMIC DNA]</scope>
    <source>
        <strain evidence="2 3">JCM 4557</strain>
    </source>
</reference>
<dbReference type="InterPro" id="IPR012495">
    <property type="entry name" value="TadE-like_dom"/>
</dbReference>
<feature type="domain" description="TadE-like" evidence="1">
    <location>
        <begin position="18"/>
        <end position="60"/>
    </location>
</feature>
<dbReference type="Proteomes" id="UP001589887">
    <property type="component" value="Unassembled WGS sequence"/>
</dbReference>
<sequence>MRRPGAGGRRRAPRGDRGSAAVEYLGFLPLLLLVALAGVQLGLAAYAAQQAGTAARAAARTGAQTERAHGAAQAGKAAVSDWVGKRADFDVEGCPGATVTATVTVSIPSVFPGIDHFGPVHKSATMPCDESN</sequence>
<comment type="caution">
    <text evidence="2">The sequence shown here is derived from an EMBL/GenBank/DDBJ whole genome shotgun (WGS) entry which is preliminary data.</text>
</comment>
<name>A0ABV6TM26_9ACTN</name>
<protein>
    <submittedName>
        <fullName evidence="2">TadE/TadG family type IV pilus assembly protein</fullName>
    </submittedName>
</protein>